<dbReference type="AlphaFoldDB" id="A0A378YFQ6"/>
<proteinExistence type="predicted"/>
<sequence>MATMTYTHPRYVSLDQAAEAWGVSVRTIRRRIADGTITGYRVPHTRAIRVDMNELDSIMKPMR</sequence>
<name>A0A378YFQ6_9NOCA</name>
<dbReference type="EMBL" id="UGRY01000002">
    <property type="protein sequence ID" value="SUA75380.1"/>
    <property type="molecule type" value="Genomic_DNA"/>
</dbReference>
<dbReference type="Proteomes" id="UP000255467">
    <property type="component" value="Unassembled WGS sequence"/>
</dbReference>
<protein>
    <submittedName>
        <fullName evidence="1">DNA binding domain, excisionase family</fullName>
    </submittedName>
</protein>
<reference evidence="1 2" key="1">
    <citation type="submission" date="2018-06" db="EMBL/GenBank/DDBJ databases">
        <authorList>
            <consortium name="Pathogen Informatics"/>
            <person name="Doyle S."/>
        </authorList>
    </citation>
    <scope>NUCLEOTIDE SEQUENCE [LARGE SCALE GENOMIC DNA]</scope>
    <source>
        <strain evidence="1 2">NCTC1934</strain>
    </source>
</reference>
<keyword evidence="2" id="KW-1185">Reference proteome</keyword>
<gene>
    <name evidence="1" type="ORF">NCTC1934_02052</name>
</gene>
<evidence type="ECO:0000313" key="1">
    <source>
        <dbReference type="EMBL" id="SUA75380.1"/>
    </source>
</evidence>
<dbReference type="InterPro" id="IPR009061">
    <property type="entry name" value="DNA-bd_dom_put_sf"/>
</dbReference>
<dbReference type="SUPFAM" id="SSF46955">
    <property type="entry name" value="Putative DNA-binding domain"/>
    <property type="match status" value="1"/>
</dbReference>
<accession>A0A378YFQ6</accession>
<organism evidence="1 2">
    <name type="scientific">Nocardia otitidiscaviarum</name>
    <dbReference type="NCBI Taxonomy" id="1823"/>
    <lineage>
        <taxon>Bacteria</taxon>
        <taxon>Bacillati</taxon>
        <taxon>Actinomycetota</taxon>
        <taxon>Actinomycetes</taxon>
        <taxon>Mycobacteriales</taxon>
        <taxon>Nocardiaceae</taxon>
        <taxon>Nocardia</taxon>
    </lineage>
</organism>
<evidence type="ECO:0000313" key="2">
    <source>
        <dbReference type="Proteomes" id="UP000255467"/>
    </source>
</evidence>